<dbReference type="OrthoDB" id="3269684at2759"/>
<accession>A0A4Y9XM90</accession>
<sequence length="340" mass="36396">MGTLLASIVGRPAAISGTYFLPDGATSSPCVPGSSNVHEAMIGGALHVVDYAIITCINFLSDAILLGDLSLHGAVDATTSDWDSVSHAFIGDDCVLSNKASRRRRFEIEDIMLRLVVSYYCLDLTTNAVATALIASRIWSLTRQLEKTLGKAAGLRYRTAISMVVESGLLITISQLLTVCTGLIRSLAEYDVRLMYCAAVDRAYSNFGGAPPGPDLQHKPDDDGSFSPRLLLLSVELSQQVIAPTLIIVRVGLGGGFDSVIETARQRPTSQVIHDTQNRSIQFADQHTTTDVSHFTSLGGIIQGRVAECDGENDSDDSNVLGKAEGGKVLKKVEIDSRIV</sequence>
<proteinExistence type="predicted"/>
<evidence type="ECO:0000313" key="1">
    <source>
        <dbReference type="EMBL" id="TFY50311.1"/>
    </source>
</evidence>
<dbReference type="Proteomes" id="UP000298327">
    <property type="component" value="Unassembled WGS sequence"/>
</dbReference>
<dbReference type="EMBL" id="SEOQ01001888">
    <property type="protein sequence ID" value="TFY50311.1"/>
    <property type="molecule type" value="Genomic_DNA"/>
</dbReference>
<dbReference type="AlphaFoldDB" id="A0A4Y9XM90"/>
<evidence type="ECO:0000313" key="2">
    <source>
        <dbReference type="Proteomes" id="UP000298327"/>
    </source>
</evidence>
<reference evidence="1 2" key="1">
    <citation type="submission" date="2019-02" db="EMBL/GenBank/DDBJ databases">
        <title>Genome sequencing of the rare red list fungi Dentipellis fragilis.</title>
        <authorList>
            <person name="Buettner E."/>
            <person name="Kellner H."/>
        </authorList>
    </citation>
    <scope>NUCLEOTIDE SEQUENCE [LARGE SCALE GENOMIC DNA]</scope>
    <source>
        <strain evidence="1 2">DSM 105465</strain>
    </source>
</reference>
<gene>
    <name evidence="1" type="ORF">EVG20_g11592</name>
</gene>
<comment type="caution">
    <text evidence="1">The sequence shown here is derived from an EMBL/GenBank/DDBJ whole genome shotgun (WGS) entry which is preliminary data.</text>
</comment>
<organism evidence="1 2">
    <name type="scientific">Dentipellis fragilis</name>
    <dbReference type="NCBI Taxonomy" id="205917"/>
    <lineage>
        <taxon>Eukaryota</taxon>
        <taxon>Fungi</taxon>
        <taxon>Dikarya</taxon>
        <taxon>Basidiomycota</taxon>
        <taxon>Agaricomycotina</taxon>
        <taxon>Agaricomycetes</taxon>
        <taxon>Russulales</taxon>
        <taxon>Hericiaceae</taxon>
        <taxon>Dentipellis</taxon>
    </lineage>
</organism>
<keyword evidence="2" id="KW-1185">Reference proteome</keyword>
<protein>
    <submittedName>
        <fullName evidence="1">Uncharacterized protein</fullName>
    </submittedName>
</protein>
<name>A0A4Y9XM90_9AGAM</name>